<dbReference type="Proteomes" id="UP001157418">
    <property type="component" value="Unassembled WGS sequence"/>
</dbReference>
<gene>
    <name evidence="1" type="ORF">LVIROSA_LOCUS10842</name>
</gene>
<dbReference type="AlphaFoldDB" id="A0AAU9MSI5"/>
<keyword evidence="2" id="KW-1185">Reference proteome</keyword>
<evidence type="ECO:0000313" key="1">
    <source>
        <dbReference type="EMBL" id="CAH1423568.1"/>
    </source>
</evidence>
<comment type="caution">
    <text evidence="1">The sequence shown here is derived from an EMBL/GenBank/DDBJ whole genome shotgun (WGS) entry which is preliminary data.</text>
</comment>
<reference evidence="1 2" key="1">
    <citation type="submission" date="2022-01" db="EMBL/GenBank/DDBJ databases">
        <authorList>
            <person name="Xiong W."/>
            <person name="Schranz E."/>
        </authorList>
    </citation>
    <scope>NUCLEOTIDE SEQUENCE [LARGE SCALE GENOMIC DNA]</scope>
</reference>
<name>A0AAU9MSI5_9ASTR</name>
<evidence type="ECO:0000313" key="2">
    <source>
        <dbReference type="Proteomes" id="UP001157418"/>
    </source>
</evidence>
<sequence>MVPDQNVDQMNVTPESPLSFTGFGSNAFSIEQLLGTYFPVIGSGQFLATEVNVCVSEVMNLASKEILVKDGEMYDDLSIRYQDATTKVSSLENQGTLAQAKYESCLQENSVSRSQLLNKS</sequence>
<proteinExistence type="predicted"/>
<organism evidence="1 2">
    <name type="scientific">Lactuca virosa</name>
    <dbReference type="NCBI Taxonomy" id="75947"/>
    <lineage>
        <taxon>Eukaryota</taxon>
        <taxon>Viridiplantae</taxon>
        <taxon>Streptophyta</taxon>
        <taxon>Embryophyta</taxon>
        <taxon>Tracheophyta</taxon>
        <taxon>Spermatophyta</taxon>
        <taxon>Magnoliopsida</taxon>
        <taxon>eudicotyledons</taxon>
        <taxon>Gunneridae</taxon>
        <taxon>Pentapetalae</taxon>
        <taxon>asterids</taxon>
        <taxon>campanulids</taxon>
        <taxon>Asterales</taxon>
        <taxon>Asteraceae</taxon>
        <taxon>Cichorioideae</taxon>
        <taxon>Cichorieae</taxon>
        <taxon>Lactucinae</taxon>
        <taxon>Lactuca</taxon>
    </lineage>
</organism>
<dbReference type="EMBL" id="CAKMRJ010001112">
    <property type="protein sequence ID" value="CAH1423568.1"/>
    <property type="molecule type" value="Genomic_DNA"/>
</dbReference>
<accession>A0AAU9MSI5</accession>
<protein>
    <submittedName>
        <fullName evidence="1">Uncharacterized protein</fullName>
    </submittedName>
</protein>